<gene>
    <name evidence="2" type="ORF">SCV_071</name>
</gene>
<dbReference type="EMBL" id="BDLS01000002">
    <property type="protein sequence ID" value="GAV93192.1"/>
    <property type="molecule type" value="Genomic_DNA"/>
</dbReference>
<reference evidence="2" key="1">
    <citation type="submission" date="2017-01" db="EMBL/GenBank/DDBJ databases">
        <title>Draft genome sequence of uncultured bacilliform virus purified from snow crab.</title>
        <authorList>
            <person name="Takano T."/>
        </authorList>
    </citation>
    <scope>NUCLEOTIDE SEQUENCE</scope>
    <source>
        <strain evidence="2">Isolate_1</strain>
    </source>
</reference>
<accession>A0A1Q3DL55</accession>
<organism evidence="2">
    <name type="scientific">Chionoecetes opilio bacilliform virus</name>
    <dbReference type="NCBI Taxonomy" id="1825681"/>
    <lineage>
        <taxon>Viruses</taxon>
        <taxon>Viruses incertae sedis</taxon>
        <taxon>Naldaviricetes</taxon>
        <taxon>Nimaviridae</taxon>
    </lineage>
</organism>
<feature type="region of interest" description="Disordered" evidence="1">
    <location>
        <begin position="22"/>
        <end position="58"/>
    </location>
</feature>
<protein>
    <submittedName>
        <fullName evidence="2">Uncharacterized protein</fullName>
    </submittedName>
</protein>
<comment type="caution">
    <text evidence="2">The sequence shown here is derived from an EMBL/GenBank/DDBJ whole genome shotgun (WGS) entry which is preliminary data.</text>
</comment>
<sequence length="78" mass="8288">MVSWSSLAVTEFVIQFFIQSKPSGEEGGVDSTDSNDGMMSDDRMGVDGADPVGEAEPADIVDRRLISPIGPVALQDDE</sequence>
<proteinExistence type="predicted"/>
<evidence type="ECO:0000313" key="2">
    <source>
        <dbReference type="EMBL" id="GAV93192.1"/>
    </source>
</evidence>
<name>A0A1Q3DL55_9VIRU</name>
<evidence type="ECO:0000256" key="1">
    <source>
        <dbReference type="SAM" id="MobiDB-lite"/>
    </source>
</evidence>